<evidence type="ECO:0000256" key="2">
    <source>
        <dbReference type="ARBA" id="ARBA00022490"/>
    </source>
</evidence>
<dbReference type="Gene3D" id="2.40.50.140">
    <property type="entry name" value="Nucleic acid-binding proteins"/>
    <property type="match status" value="1"/>
</dbReference>
<evidence type="ECO:0000256" key="7">
    <source>
        <dbReference type="SAM" id="MobiDB-lite"/>
    </source>
</evidence>
<protein>
    <recommendedName>
        <fullName evidence="8">tRNA-binding domain-containing protein</fullName>
    </recommendedName>
</protein>
<dbReference type="PANTHER" id="PTHR11586">
    <property type="entry name" value="TRNA-AMINOACYLATION COFACTOR ARC1 FAMILY MEMBER"/>
    <property type="match status" value="1"/>
</dbReference>
<name>A0AAV2I918_LYMST</name>
<evidence type="ECO:0000259" key="8">
    <source>
        <dbReference type="PROSITE" id="PS50886"/>
    </source>
</evidence>
<dbReference type="Proteomes" id="UP001497497">
    <property type="component" value="Unassembled WGS sequence"/>
</dbReference>
<gene>
    <name evidence="9" type="ORF">GSLYS_00016829001</name>
</gene>
<evidence type="ECO:0000256" key="5">
    <source>
        <dbReference type="ARBA" id="ARBA00022917"/>
    </source>
</evidence>
<dbReference type="PROSITE" id="PS50886">
    <property type="entry name" value="TRBD"/>
    <property type="match status" value="1"/>
</dbReference>
<feature type="compositionally biased region" description="Basic and acidic residues" evidence="7">
    <location>
        <begin position="146"/>
        <end position="168"/>
    </location>
</feature>
<reference evidence="9 10" key="1">
    <citation type="submission" date="2024-04" db="EMBL/GenBank/DDBJ databases">
        <authorList>
            <consortium name="Genoscope - CEA"/>
            <person name="William W."/>
        </authorList>
    </citation>
    <scope>NUCLEOTIDE SEQUENCE [LARGE SCALE GENOMIC DNA]</scope>
</reference>
<evidence type="ECO:0000313" key="10">
    <source>
        <dbReference type="Proteomes" id="UP001497497"/>
    </source>
</evidence>
<keyword evidence="5" id="KW-0648">Protein biosynthesis</keyword>
<evidence type="ECO:0000256" key="3">
    <source>
        <dbReference type="ARBA" id="ARBA00022555"/>
    </source>
</evidence>
<sequence>MLIISVWRALSHHTNLSTTLPLLKKTYNSTSLLLYSSLNRMATEADFERVKARADLTEKILADLQGQIEAIKKAAIKKGGLSEEGALIKENGELKKEIESIRAALILAEIGNGVRQFQLPSKSALSAVGTAKSVVSTNLVNGVKQESVDEKSKVQKVEVAGKKTKQNDTEPPNAGGKKAKTDKKEKGEEAESKGGSSSKKKSATAAEDDSGDAALDVSRLDLRVGKIVSVEKHPDADSLYVEQVDVGEGRNRTVVSGLVKHIPINAMKDRVAVFMCNLKPAKMRGVLSEGMIMCAVGAEKTEILVPPTDSVIGDRVTFDEYPGTPDVQLNPKKKIWETLKPDVRTNADRVATYKGAPFNIKGKGFVVAPTLANTQIS</sequence>
<dbReference type="GO" id="GO:0006412">
    <property type="term" value="P:translation"/>
    <property type="evidence" value="ECO:0007669"/>
    <property type="project" value="UniProtKB-KW"/>
</dbReference>
<dbReference type="EMBL" id="CAXITT010000539">
    <property type="protein sequence ID" value="CAL1543295.1"/>
    <property type="molecule type" value="Genomic_DNA"/>
</dbReference>
<comment type="subcellular location">
    <subcellularLocation>
        <location evidence="1">Cytoplasm</location>
    </subcellularLocation>
</comment>
<dbReference type="InterPro" id="IPR051270">
    <property type="entry name" value="Tyrosine-tRNA_ligase_regulator"/>
</dbReference>
<keyword evidence="4 6" id="KW-0694">RNA-binding</keyword>
<evidence type="ECO:0000313" key="9">
    <source>
        <dbReference type="EMBL" id="CAL1543295.1"/>
    </source>
</evidence>
<dbReference type="InterPro" id="IPR012340">
    <property type="entry name" value="NA-bd_OB-fold"/>
</dbReference>
<evidence type="ECO:0000256" key="6">
    <source>
        <dbReference type="PROSITE-ProRule" id="PRU00209"/>
    </source>
</evidence>
<dbReference type="CDD" id="cd02799">
    <property type="entry name" value="tRNA_bind_EMAP-II_like"/>
    <property type="match status" value="1"/>
</dbReference>
<dbReference type="SUPFAM" id="SSF50249">
    <property type="entry name" value="Nucleic acid-binding proteins"/>
    <property type="match status" value="1"/>
</dbReference>
<dbReference type="AlphaFoldDB" id="A0AAV2I918"/>
<feature type="domain" description="TRNA-binding" evidence="8">
    <location>
        <begin position="216"/>
        <end position="317"/>
    </location>
</feature>
<dbReference type="InterPro" id="IPR002547">
    <property type="entry name" value="tRNA-bd_dom"/>
</dbReference>
<feature type="region of interest" description="Disordered" evidence="7">
    <location>
        <begin position="145"/>
        <end position="212"/>
    </location>
</feature>
<comment type="caution">
    <text evidence="9">The sequence shown here is derived from an EMBL/GenBank/DDBJ whole genome shotgun (WGS) entry which is preliminary data.</text>
</comment>
<dbReference type="PANTHER" id="PTHR11586:SF33">
    <property type="entry name" value="AMINOACYL TRNA SYNTHASE COMPLEX-INTERACTING MULTIFUNCTIONAL PROTEIN 1"/>
    <property type="match status" value="1"/>
</dbReference>
<dbReference type="GO" id="GO:0005737">
    <property type="term" value="C:cytoplasm"/>
    <property type="evidence" value="ECO:0007669"/>
    <property type="project" value="UniProtKB-SubCell"/>
</dbReference>
<keyword evidence="2" id="KW-0963">Cytoplasm</keyword>
<organism evidence="9 10">
    <name type="scientific">Lymnaea stagnalis</name>
    <name type="common">Great pond snail</name>
    <name type="synonym">Helix stagnalis</name>
    <dbReference type="NCBI Taxonomy" id="6523"/>
    <lineage>
        <taxon>Eukaryota</taxon>
        <taxon>Metazoa</taxon>
        <taxon>Spiralia</taxon>
        <taxon>Lophotrochozoa</taxon>
        <taxon>Mollusca</taxon>
        <taxon>Gastropoda</taxon>
        <taxon>Heterobranchia</taxon>
        <taxon>Euthyneura</taxon>
        <taxon>Panpulmonata</taxon>
        <taxon>Hygrophila</taxon>
        <taxon>Lymnaeoidea</taxon>
        <taxon>Lymnaeidae</taxon>
        <taxon>Lymnaea</taxon>
    </lineage>
</organism>
<keyword evidence="3 6" id="KW-0820">tRNA-binding</keyword>
<evidence type="ECO:0000256" key="1">
    <source>
        <dbReference type="ARBA" id="ARBA00004496"/>
    </source>
</evidence>
<dbReference type="FunFam" id="2.40.50.140:FF:000047">
    <property type="entry name" value="tyrosine--tRNA ligase, cytoplasmic isoform X2"/>
    <property type="match status" value="1"/>
</dbReference>
<keyword evidence="10" id="KW-1185">Reference proteome</keyword>
<dbReference type="GO" id="GO:0000049">
    <property type="term" value="F:tRNA binding"/>
    <property type="evidence" value="ECO:0007669"/>
    <property type="project" value="UniProtKB-UniRule"/>
</dbReference>
<accession>A0AAV2I918</accession>
<evidence type="ECO:0000256" key="4">
    <source>
        <dbReference type="ARBA" id="ARBA00022884"/>
    </source>
</evidence>
<dbReference type="Pfam" id="PF01588">
    <property type="entry name" value="tRNA_bind"/>
    <property type="match status" value="1"/>
</dbReference>
<feature type="compositionally biased region" description="Basic and acidic residues" evidence="7">
    <location>
        <begin position="182"/>
        <end position="192"/>
    </location>
</feature>
<proteinExistence type="predicted"/>